<organism evidence="1 2">
    <name type="scientific">Stenomitos frigidus AS-A4</name>
    <dbReference type="NCBI Taxonomy" id="2933935"/>
    <lineage>
        <taxon>Bacteria</taxon>
        <taxon>Bacillati</taxon>
        <taxon>Cyanobacteriota</taxon>
        <taxon>Cyanophyceae</taxon>
        <taxon>Leptolyngbyales</taxon>
        <taxon>Leptolyngbyaceae</taxon>
        <taxon>Stenomitos</taxon>
    </lineage>
</organism>
<gene>
    <name evidence="1" type="ORF">NDI38_31345</name>
</gene>
<comment type="caution">
    <text evidence="1">The sequence shown here is derived from an EMBL/GenBank/DDBJ whole genome shotgun (WGS) entry which is preliminary data.</text>
</comment>
<keyword evidence="2" id="KW-1185">Reference proteome</keyword>
<name>A0ABV0KUL7_9CYAN</name>
<evidence type="ECO:0008006" key="3">
    <source>
        <dbReference type="Google" id="ProtNLM"/>
    </source>
</evidence>
<dbReference type="Proteomes" id="UP001476950">
    <property type="component" value="Unassembled WGS sequence"/>
</dbReference>
<protein>
    <recommendedName>
        <fullName evidence="3">Transposase</fullName>
    </recommendedName>
</protein>
<sequence>MFSFLVALIHKRECRFRRWLVADFATNQTDKKLKLLLHRAFVVCASWQIVQGGTGDRPVSLTYEWAS</sequence>
<evidence type="ECO:0000313" key="2">
    <source>
        <dbReference type="Proteomes" id="UP001476950"/>
    </source>
</evidence>
<proteinExistence type="predicted"/>
<dbReference type="EMBL" id="JAMPLM010000107">
    <property type="protein sequence ID" value="MEP1062867.1"/>
    <property type="molecule type" value="Genomic_DNA"/>
</dbReference>
<evidence type="ECO:0000313" key="1">
    <source>
        <dbReference type="EMBL" id="MEP1062867.1"/>
    </source>
</evidence>
<dbReference type="RefSeq" id="WP_190452313.1">
    <property type="nucleotide sequence ID" value="NZ_JAMPLM010000107.1"/>
</dbReference>
<accession>A0ABV0KUL7</accession>
<reference evidence="1 2" key="1">
    <citation type="submission" date="2022-04" db="EMBL/GenBank/DDBJ databases">
        <title>Positive selection, recombination, and allopatry shape intraspecific diversity of widespread and dominant cyanobacteria.</title>
        <authorList>
            <person name="Wei J."/>
            <person name="Shu W."/>
            <person name="Hu C."/>
        </authorList>
    </citation>
    <scope>NUCLEOTIDE SEQUENCE [LARGE SCALE GENOMIC DNA]</scope>
    <source>
        <strain evidence="1 2">AS-A4</strain>
    </source>
</reference>